<keyword evidence="2" id="KW-1185">Reference proteome</keyword>
<dbReference type="AlphaFoldDB" id="A0A7W6ZZM0"/>
<sequence length="91" mass="10026">MKIADLRRLNGPPSAKGFRALARFSLVVADGFRLYDYELVQAPSGQLEVYPPPCRGGRTAAMSPAVRRQIADLAENILKEHHDQQHSVQGA</sequence>
<comment type="caution">
    <text evidence="1">The sequence shown here is derived from an EMBL/GenBank/DDBJ whole genome shotgun (WGS) entry which is preliminary data.</text>
</comment>
<organism evidence="1 2">
    <name type="scientific">Rhizobium leucaenae</name>
    <dbReference type="NCBI Taxonomy" id="29450"/>
    <lineage>
        <taxon>Bacteria</taxon>
        <taxon>Pseudomonadati</taxon>
        <taxon>Pseudomonadota</taxon>
        <taxon>Alphaproteobacteria</taxon>
        <taxon>Hyphomicrobiales</taxon>
        <taxon>Rhizobiaceae</taxon>
        <taxon>Rhizobium/Agrobacterium group</taxon>
        <taxon>Rhizobium</taxon>
    </lineage>
</organism>
<reference evidence="1 2" key="1">
    <citation type="submission" date="2020-08" db="EMBL/GenBank/DDBJ databases">
        <title>Genomic Encyclopedia of Type Strains, Phase IV (KMG-V): Genome sequencing to study the core and pangenomes of soil and plant-associated prokaryotes.</title>
        <authorList>
            <person name="Whitman W."/>
        </authorList>
    </citation>
    <scope>NUCLEOTIDE SEQUENCE [LARGE SCALE GENOMIC DNA]</scope>
    <source>
        <strain evidence="1 2">SEMIA 492</strain>
    </source>
</reference>
<dbReference type="Proteomes" id="UP000543836">
    <property type="component" value="Unassembled WGS sequence"/>
</dbReference>
<accession>A0A7W6ZZM0</accession>
<name>A0A7W6ZZM0_9HYPH</name>
<protein>
    <submittedName>
        <fullName evidence="1">Uncharacterized protein</fullName>
    </submittedName>
</protein>
<evidence type="ECO:0000313" key="2">
    <source>
        <dbReference type="Proteomes" id="UP000543836"/>
    </source>
</evidence>
<proteinExistence type="predicted"/>
<evidence type="ECO:0000313" key="1">
    <source>
        <dbReference type="EMBL" id="MBB4571733.1"/>
    </source>
</evidence>
<dbReference type="EMBL" id="JACIIG010000036">
    <property type="protein sequence ID" value="MBB4571733.1"/>
    <property type="molecule type" value="Genomic_DNA"/>
</dbReference>
<gene>
    <name evidence="1" type="ORF">GGE60_005899</name>
</gene>